<dbReference type="HOGENOM" id="CLU_1101806_0_0_3"/>
<organism evidence="1 2">
    <name type="scientific">Crocosphaera subtropica (strain ATCC 51142 / BH68)</name>
    <name type="common">Cyanothece sp. (strain ATCC 51142)</name>
    <dbReference type="NCBI Taxonomy" id="43989"/>
    <lineage>
        <taxon>Bacteria</taxon>
        <taxon>Bacillati</taxon>
        <taxon>Cyanobacteriota</taxon>
        <taxon>Cyanophyceae</taxon>
        <taxon>Oscillatoriophycideae</taxon>
        <taxon>Chroococcales</taxon>
        <taxon>Aphanothecaceae</taxon>
        <taxon>Crocosphaera</taxon>
        <taxon>Crocosphaera subtropica</taxon>
    </lineage>
</organism>
<protein>
    <submittedName>
        <fullName evidence="1">Uncharacterized protein</fullName>
    </submittedName>
</protein>
<dbReference type="Proteomes" id="UP000001203">
    <property type="component" value="Chromosome circular"/>
</dbReference>
<dbReference type="eggNOG" id="ENOG502Z810">
    <property type="taxonomic scope" value="Bacteria"/>
</dbReference>
<keyword evidence="2" id="KW-1185">Reference proteome</keyword>
<sequence>MRATPMAIIPLKAWYLGQYEPLREVIQRPPDLRLNRNSLLKSALRADFLDDKEVIQQSDWFQRYLEGEAVEFYIEGSGGYTIANLDLVSQELYLSKQDITATLEPIIFFSQQTEYPHSSKMITIVLEDTIKQYNQRSRYPLKLEVASRPPDAPLRLSDSQLRKLRKSLLLVVDGTPVTQIKQEETSRLIPSPYICTELGYALQSKRGGQILLLHQQRSDFSGQWPFDLPSHQQLEFKTSEELSQTLPQVIEALLQRFKLAP</sequence>
<dbReference type="EMBL" id="CP000806">
    <property type="protein sequence ID" value="ACB53959.1"/>
    <property type="molecule type" value="Genomic_DNA"/>
</dbReference>
<name>B1WVG9_CROS5</name>
<evidence type="ECO:0000313" key="1">
    <source>
        <dbReference type="EMBL" id="ACB53959.1"/>
    </source>
</evidence>
<proteinExistence type="predicted"/>
<gene>
    <name evidence="1" type="ordered locus">cce_4611</name>
</gene>
<dbReference type="STRING" id="43989.cce_4611"/>
<dbReference type="AlphaFoldDB" id="B1WVG9"/>
<accession>B1WVG9</accession>
<dbReference type="KEGG" id="cyt:cce_4611"/>
<evidence type="ECO:0000313" key="2">
    <source>
        <dbReference type="Proteomes" id="UP000001203"/>
    </source>
</evidence>
<reference evidence="1 2" key="1">
    <citation type="journal article" date="2008" name="Proc. Natl. Acad. Sci. U.S.A.">
        <title>The genome of Cyanothece 51142, a unicellular diazotrophic cyanobacterium important in the marine nitrogen cycle.</title>
        <authorList>
            <person name="Welsh E.A."/>
            <person name="Liberton M."/>
            <person name="Stoeckel J."/>
            <person name="Loh T."/>
            <person name="Elvitigala T."/>
            <person name="Wang C."/>
            <person name="Wollam A."/>
            <person name="Fulton R.S."/>
            <person name="Clifton S.W."/>
            <person name="Jacobs J.M."/>
            <person name="Aurora R."/>
            <person name="Ghosh B.K."/>
            <person name="Sherman L.A."/>
            <person name="Smith R.D."/>
            <person name="Wilson R.K."/>
            <person name="Pakrasi H.B."/>
        </authorList>
    </citation>
    <scope>NUCLEOTIDE SEQUENCE [LARGE SCALE GENOMIC DNA]</scope>
    <source>
        <strain evidence="2">ATCC 51142 / BH68</strain>
    </source>
</reference>